<evidence type="ECO:0000313" key="2">
    <source>
        <dbReference type="EMBL" id="EWT01329.1"/>
    </source>
</evidence>
<comment type="caution">
    <text evidence="2">The sequence shown here is derived from an EMBL/GenBank/DDBJ whole genome shotgun (WGS) entry which is preliminary data.</text>
</comment>
<dbReference type="AlphaFoldDB" id="W9GBT2"/>
<dbReference type="SUPFAM" id="SSF52172">
    <property type="entry name" value="CheY-like"/>
    <property type="match status" value="1"/>
</dbReference>
<organism evidence="2 3">
    <name type="scientific">Intrasporangium oryzae NRRL B-24470</name>
    <dbReference type="NCBI Taxonomy" id="1386089"/>
    <lineage>
        <taxon>Bacteria</taxon>
        <taxon>Bacillati</taxon>
        <taxon>Actinomycetota</taxon>
        <taxon>Actinomycetes</taxon>
        <taxon>Micrococcales</taxon>
        <taxon>Intrasporangiaceae</taxon>
        <taxon>Intrasporangium</taxon>
    </lineage>
</organism>
<accession>W9GBT2</accession>
<dbReference type="SMART" id="SM01012">
    <property type="entry name" value="ANTAR"/>
    <property type="match status" value="1"/>
</dbReference>
<reference evidence="2 3" key="1">
    <citation type="submission" date="2013-08" db="EMBL/GenBank/DDBJ databases">
        <title>Intrasporangium oryzae NRRL B-24470.</title>
        <authorList>
            <person name="Liu H."/>
            <person name="Wang G."/>
        </authorList>
    </citation>
    <scope>NUCLEOTIDE SEQUENCE [LARGE SCALE GENOMIC DNA]</scope>
    <source>
        <strain evidence="2 3">NRRL B-24470</strain>
    </source>
</reference>
<evidence type="ECO:0000313" key="3">
    <source>
        <dbReference type="Proteomes" id="UP000019489"/>
    </source>
</evidence>
<dbReference type="Pfam" id="PF03861">
    <property type="entry name" value="ANTAR"/>
    <property type="match status" value="1"/>
</dbReference>
<feature type="domain" description="ANTAR" evidence="1">
    <location>
        <begin position="22"/>
        <end position="83"/>
    </location>
</feature>
<dbReference type="Proteomes" id="UP000019489">
    <property type="component" value="Unassembled WGS sequence"/>
</dbReference>
<protein>
    <recommendedName>
        <fullName evidence="1">ANTAR domain-containing protein</fullName>
    </recommendedName>
</protein>
<dbReference type="eggNOG" id="COG2203">
    <property type="taxonomic scope" value="Bacteria"/>
</dbReference>
<keyword evidence="3" id="KW-1185">Reference proteome</keyword>
<dbReference type="InterPro" id="IPR005561">
    <property type="entry name" value="ANTAR"/>
</dbReference>
<gene>
    <name evidence="2" type="ORF">N865_10950</name>
</gene>
<dbReference type="PROSITE" id="PS50921">
    <property type="entry name" value="ANTAR"/>
    <property type="match status" value="1"/>
</dbReference>
<sequence>MATGEESLTETEAFILETLERLDKADTETENLKKALEHSRDIGAAVGVLMAFEKLTQDEAFELLRHASQDQNVKLYALAREVLDTGQLPAPSHGPD</sequence>
<name>W9GBT2_9MICO</name>
<dbReference type="RefSeq" id="WP_034806248.1">
    <property type="nucleotide sequence ID" value="NZ_AWSA01000024.1"/>
</dbReference>
<dbReference type="STRING" id="1386089.N865_10950"/>
<proteinExistence type="predicted"/>
<dbReference type="InterPro" id="IPR036388">
    <property type="entry name" value="WH-like_DNA-bd_sf"/>
</dbReference>
<dbReference type="InterPro" id="IPR011006">
    <property type="entry name" value="CheY-like_superfamily"/>
</dbReference>
<dbReference type="Gene3D" id="1.10.10.10">
    <property type="entry name" value="Winged helix-like DNA-binding domain superfamily/Winged helix DNA-binding domain"/>
    <property type="match status" value="1"/>
</dbReference>
<dbReference type="GO" id="GO:0003723">
    <property type="term" value="F:RNA binding"/>
    <property type="evidence" value="ECO:0007669"/>
    <property type="project" value="InterPro"/>
</dbReference>
<evidence type="ECO:0000259" key="1">
    <source>
        <dbReference type="PROSITE" id="PS50921"/>
    </source>
</evidence>
<dbReference type="EMBL" id="AWSA01000024">
    <property type="protein sequence ID" value="EWT01329.1"/>
    <property type="molecule type" value="Genomic_DNA"/>
</dbReference>